<protein>
    <submittedName>
        <fullName evidence="2">Nucleotidyltransferase family protein</fullName>
    </submittedName>
</protein>
<dbReference type="Proteomes" id="UP000617628">
    <property type="component" value="Unassembled WGS sequence"/>
</dbReference>
<keyword evidence="1" id="KW-1133">Transmembrane helix</keyword>
<dbReference type="EMBL" id="JAENIL010000003">
    <property type="protein sequence ID" value="MBK1875665.1"/>
    <property type="molecule type" value="Genomic_DNA"/>
</dbReference>
<dbReference type="AlphaFoldDB" id="A0A934RQI0"/>
<evidence type="ECO:0000313" key="2">
    <source>
        <dbReference type="EMBL" id="MBK1875665.1"/>
    </source>
</evidence>
<dbReference type="Pfam" id="PF14907">
    <property type="entry name" value="NTP_transf_5"/>
    <property type="match status" value="1"/>
</dbReference>
<keyword evidence="1" id="KW-0472">Membrane</keyword>
<evidence type="ECO:0000256" key="1">
    <source>
        <dbReference type="SAM" id="Phobius"/>
    </source>
</evidence>
<keyword evidence="1" id="KW-0812">Transmembrane</keyword>
<name>A0A934RQI0_9BACT</name>
<feature type="transmembrane region" description="Helical" evidence="1">
    <location>
        <begin position="324"/>
        <end position="341"/>
    </location>
</feature>
<dbReference type="RefSeq" id="WP_200353884.1">
    <property type="nucleotide sequence ID" value="NZ_JAENIL010000003.1"/>
</dbReference>
<reference evidence="2" key="1">
    <citation type="submission" date="2021-01" db="EMBL/GenBank/DDBJ databases">
        <title>Modified the classification status of verrucomicrobia.</title>
        <authorList>
            <person name="Feng X."/>
        </authorList>
    </citation>
    <scope>NUCLEOTIDE SEQUENCE</scope>
    <source>
        <strain evidence="2">KCTC 13126</strain>
    </source>
</reference>
<organism evidence="2 3">
    <name type="scientific">Pelagicoccus mobilis</name>
    <dbReference type="NCBI Taxonomy" id="415221"/>
    <lineage>
        <taxon>Bacteria</taxon>
        <taxon>Pseudomonadati</taxon>
        <taxon>Verrucomicrobiota</taxon>
        <taxon>Opitutia</taxon>
        <taxon>Puniceicoccales</taxon>
        <taxon>Pelagicoccaceae</taxon>
        <taxon>Pelagicoccus</taxon>
    </lineage>
</organism>
<accession>A0A934RQI0</accession>
<evidence type="ECO:0000313" key="3">
    <source>
        <dbReference type="Proteomes" id="UP000617628"/>
    </source>
</evidence>
<comment type="caution">
    <text evidence="2">The sequence shown here is derived from an EMBL/GenBank/DDBJ whole genome shotgun (WGS) entry which is preliminary data.</text>
</comment>
<keyword evidence="3" id="KW-1185">Reference proteome</keyword>
<proteinExistence type="predicted"/>
<sequence length="348" mass="40247">MNTEGVDWNEFVRIAEFHRVLDSVVPQLKSVECGDVPAWVVERLAGELQLQRLSRLRHLALLCRICDVFEEKGIPFVVLKGPVVAQWIWGDPCGRHFKDLDILVAKDEIPRALSALLELGLTHCSEVERIERFHWERNTSIGQHFTLRGSWAECVELHWRISFGNSYRGLESFAGQLREWSVCGRSVSSFKEIIMLEYLLDHGCRHFWFRLKWLMDFSKLVETETTLFSEMASLKSCKNCRNLLAELGLCGSDIDLFSRKGVFFRSIAQRLLFSSKVGRDLKTRVYIRIYDLLNRGVSAEGLRRSFWDVVPGRLVVNGPLPKCFWFLYIVLSPVAALFFYYKDVKKGS</sequence>
<gene>
    <name evidence="2" type="ORF">JIN87_02235</name>
</gene>
<dbReference type="InterPro" id="IPR039498">
    <property type="entry name" value="NTP_transf_5"/>
</dbReference>